<dbReference type="PANTHER" id="PTHR12121:SF36">
    <property type="entry name" value="ENDONUCLEASE_EXONUCLEASE_PHOSPHATASE DOMAIN-CONTAINING PROTEIN"/>
    <property type="match status" value="1"/>
</dbReference>
<reference evidence="2 3" key="1">
    <citation type="submission" date="2024-03" db="EMBL/GenBank/DDBJ databases">
        <title>Actinomycetospora sp. OC33-EN07, a novel actinomycete isolated from wild orchid (Aerides multiflora).</title>
        <authorList>
            <person name="Suriyachadkun C."/>
        </authorList>
    </citation>
    <scope>NUCLEOTIDE SEQUENCE [LARGE SCALE GENOMIC DNA]</scope>
    <source>
        <strain evidence="2 3">OC33-EN07</strain>
    </source>
</reference>
<keyword evidence="2" id="KW-0255">Endonuclease</keyword>
<protein>
    <submittedName>
        <fullName evidence="2">Endonuclease/exonuclease/phosphatase family protein</fullName>
    </submittedName>
</protein>
<evidence type="ECO:0000313" key="2">
    <source>
        <dbReference type="EMBL" id="MEJ2862115.1"/>
    </source>
</evidence>
<feature type="domain" description="Endonuclease/exonuclease/phosphatase" evidence="1">
    <location>
        <begin position="1"/>
        <end position="239"/>
    </location>
</feature>
<organism evidence="2 3">
    <name type="scientific">Actinomycetospora flava</name>
    <dbReference type="NCBI Taxonomy" id="3129232"/>
    <lineage>
        <taxon>Bacteria</taxon>
        <taxon>Bacillati</taxon>
        <taxon>Actinomycetota</taxon>
        <taxon>Actinomycetes</taxon>
        <taxon>Pseudonocardiales</taxon>
        <taxon>Pseudonocardiaceae</taxon>
        <taxon>Actinomycetospora</taxon>
    </lineage>
</organism>
<dbReference type="RefSeq" id="WP_337703489.1">
    <property type="nucleotide sequence ID" value="NZ_JBBEGM010000004.1"/>
</dbReference>
<dbReference type="InterPro" id="IPR005135">
    <property type="entry name" value="Endo/exonuclease/phosphatase"/>
</dbReference>
<proteinExistence type="predicted"/>
<sequence length="251" mass="27705">MSFNVRGFTTPVDGRHRWSRRAAVNVATVRAQAPDLLGVQELQRAALATYRRELADHGLVLGPAAGTRGRPEHNAILYAPDRLELLEHGGFWLSATPDVPSASWGTRNRRAVTWARFAVRGTDATVRHVNVHLDHWSALAREEGTRLLLRRLADPTPTVVTGDFNCPPGSPPYRALLAHGYTDTARRDEETFHGFGKVRAAAVRRFHGGPLRLDWILAGPGGWDVEDSWIVRDTLASDHDPVIAELRLSGA</sequence>
<evidence type="ECO:0000259" key="1">
    <source>
        <dbReference type="Pfam" id="PF03372"/>
    </source>
</evidence>
<dbReference type="GO" id="GO:0004519">
    <property type="term" value="F:endonuclease activity"/>
    <property type="evidence" value="ECO:0007669"/>
    <property type="project" value="UniProtKB-KW"/>
</dbReference>
<keyword evidence="2" id="KW-0378">Hydrolase</keyword>
<dbReference type="Pfam" id="PF03372">
    <property type="entry name" value="Exo_endo_phos"/>
    <property type="match status" value="1"/>
</dbReference>
<accession>A0ABU8M437</accession>
<dbReference type="PANTHER" id="PTHR12121">
    <property type="entry name" value="CARBON CATABOLITE REPRESSOR PROTEIN 4"/>
    <property type="match status" value="1"/>
</dbReference>
<dbReference type="EMBL" id="JBBEGM010000004">
    <property type="protein sequence ID" value="MEJ2862115.1"/>
    <property type="molecule type" value="Genomic_DNA"/>
</dbReference>
<keyword evidence="3" id="KW-1185">Reference proteome</keyword>
<dbReference type="InterPro" id="IPR050410">
    <property type="entry name" value="CCR4/nocturin_mRNA_transcr"/>
</dbReference>
<dbReference type="Proteomes" id="UP001369736">
    <property type="component" value="Unassembled WGS sequence"/>
</dbReference>
<dbReference type="Gene3D" id="3.60.10.10">
    <property type="entry name" value="Endonuclease/exonuclease/phosphatase"/>
    <property type="match status" value="1"/>
</dbReference>
<keyword evidence="2" id="KW-0540">Nuclease</keyword>
<gene>
    <name evidence="2" type="ORF">WCD58_13165</name>
</gene>
<dbReference type="SUPFAM" id="SSF56219">
    <property type="entry name" value="DNase I-like"/>
    <property type="match status" value="1"/>
</dbReference>
<comment type="caution">
    <text evidence="2">The sequence shown here is derived from an EMBL/GenBank/DDBJ whole genome shotgun (WGS) entry which is preliminary data.</text>
</comment>
<name>A0ABU8M437_9PSEU</name>
<dbReference type="CDD" id="cd09083">
    <property type="entry name" value="EEP-1"/>
    <property type="match status" value="1"/>
</dbReference>
<evidence type="ECO:0000313" key="3">
    <source>
        <dbReference type="Proteomes" id="UP001369736"/>
    </source>
</evidence>
<dbReference type="InterPro" id="IPR036691">
    <property type="entry name" value="Endo/exonu/phosph_ase_sf"/>
</dbReference>